<evidence type="ECO:0000313" key="2">
    <source>
        <dbReference type="EMBL" id="POH37482.1"/>
    </source>
</evidence>
<name>A0A2P4R890_9LACO</name>
<accession>A0A2P4R890</accession>
<organism evidence="2">
    <name type="scientific">Companilactobacillus formosensis</name>
    <dbReference type="NCBI Taxonomy" id="1617889"/>
    <lineage>
        <taxon>Bacteria</taxon>
        <taxon>Bacillati</taxon>
        <taxon>Bacillota</taxon>
        <taxon>Bacilli</taxon>
        <taxon>Lactobacillales</taxon>
        <taxon>Lactobacillaceae</taxon>
        <taxon>Companilactobacillus</taxon>
    </lineage>
</organism>
<feature type="transmembrane region" description="Helical" evidence="1">
    <location>
        <begin position="6"/>
        <end position="23"/>
    </location>
</feature>
<feature type="transmembrane region" description="Helical" evidence="1">
    <location>
        <begin position="65"/>
        <end position="98"/>
    </location>
</feature>
<keyword evidence="1" id="KW-0812">Transmembrane</keyword>
<feature type="transmembrane region" description="Helical" evidence="1">
    <location>
        <begin position="187"/>
        <end position="205"/>
    </location>
</feature>
<feature type="transmembrane region" description="Helical" evidence="1">
    <location>
        <begin position="225"/>
        <end position="246"/>
    </location>
</feature>
<reference evidence="2" key="1">
    <citation type="submission" date="2018-01" db="EMBL/GenBank/DDBJ databases">
        <title>Genome sequnecing of Lactobacillus formosensis KACC 18721.</title>
        <authorList>
            <person name="Kim S.-J."/>
            <person name="Heo J."/>
        </authorList>
    </citation>
    <scope>NUCLEOTIDE SEQUENCE</scope>
    <source>
        <strain evidence="2">KACC 18721</strain>
    </source>
</reference>
<dbReference type="InterPro" id="IPR045691">
    <property type="entry name" value="DUF6056"/>
</dbReference>
<feature type="transmembrane region" description="Helical" evidence="1">
    <location>
        <begin position="305"/>
        <end position="323"/>
    </location>
</feature>
<feature type="transmembrane region" description="Helical" evidence="1">
    <location>
        <begin position="153"/>
        <end position="175"/>
    </location>
</feature>
<keyword evidence="1" id="KW-0472">Membrane</keyword>
<gene>
    <name evidence="2" type="ORF">C2R26_02830</name>
</gene>
<feature type="transmembrane region" description="Helical" evidence="1">
    <location>
        <begin position="253"/>
        <end position="273"/>
    </location>
</feature>
<feature type="transmembrane region" description="Helical" evidence="1">
    <location>
        <begin position="30"/>
        <end position="53"/>
    </location>
</feature>
<proteinExistence type="predicted"/>
<feature type="transmembrane region" description="Helical" evidence="1">
    <location>
        <begin position="105"/>
        <end position="124"/>
    </location>
</feature>
<evidence type="ECO:0000256" key="1">
    <source>
        <dbReference type="SAM" id="Phobius"/>
    </source>
</evidence>
<dbReference type="Pfam" id="PF19528">
    <property type="entry name" value="DUF6056"/>
    <property type="match status" value="1"/>
</dbReference>
<dbReference type="EMBL" id="PPWZ01000015">
    <property type="protein sequence ID" value="POH37482.1"/>
    <property type="molecule type" value="Genomic_DNA"/>
</dbReference>
<sequence>MWKLIGKSIASLIVSCLFVFTLQDGFINNILAWNAGFINYVPSIALILIYILIVDRGRYKNFSPYVALLTLVLAYASGLFVEALTIAQIILGIFVILYFRKKSKLYHLTYLVGAIVSAITMFSHPGYRETSSYRGTTFDLTKIWDIYAKITHFWLITFNVALIMGILLAIIILTIKSDFSWIKKTSLIFVSVLFIAYYAWINYYLQRIPMNYMYGYNVINTRLAYWDGAISLIFVIFIGYCIFLFFKMDVKMWLYYILTGVLMGQLLFVSAPINCRENFLTYVFMYLIAMKFVVTAISQVRLKNWLTGLLFLALIGMGAWYQYMMYANNQANLKRVNNIGFYTGKKELTKHVPYQKFVWSNDLMNQQNPTYWKEYLKK</sequence>
<comment type="caution">
    <text evidence="2">The sequence shown here is derived from an EMBL/GenBank/DDBJ whole genome shotgun (WGS) entry which is preliminary data.</text>
</comment>
<dbReference type="AlphaFoldDB" id="A0A2P4R890"/>
<feature type="transmembrane region" description="Helical" evidence="1">
    <location>
        <begin position="279"/>
        <end position="298"/>
    </location>
</feature>
<keyword evidence="1" id="KW-1133">Transmembrane helix</keyword>
<protein>
    <submittedName>
        <fullName evidence="2">Uncharacterized protein</fullName>
    </submittedName>
</protein>